<protein>
    <submittedName>
        <fullName evidence="1">12352_t:CDS:1</fullName>
    </submittedName>
</protein>
<dbReference type="EMBL" id="CAJVPT010031657">
    <property type="protein sequence ID" value="CAG8698649.1"/>
    <property type="molecule type" value="Genomic_DNA"/>
</dbReference>
<keyword evidence="2" id="KW-1185">Reference proteome</keyword>
<evidence type="ECO:0000313" key="1">
    <source>
        <dbReference type="EMBL" id="CAG8698649.1"/>
    </source>
</evidence>
<accession>A0ACA9PAC2</accession>
<name>A0ACA9PAC2_9GLOM</name>
<reference evidence="1" key="1">
    <citation type="submission" date="2021-06" db="EMBL/GenBank/DDBJ databases">
        <authorList>
            <person name="Kallberg Y."/>
            <person name="Tangrot J."/>
            <person name="Rosling A."/>
        </authorList>
    </citation>
    <scope>NUCLEOTIDE SEQUENCE</scope>
    <source>
        <strain evidence="1">CL356</strain>
    </source>
</reference>
<proteinExistence type="predicted"/>
<evidence type="ECO:0000313" key="2">
    <source>
        <dbReference type="Proteomes" id="UP000789525"/>
    </source>
</evidence>
<comment type="caution">
    <text evidence="1">The sequence shown here is derived from an EMBL/GenBank/DDBJ whole genome shotgun (WGS) entry which is preliminary data.</text>
</comment>
<dbReference type="Proteomes" id="UP000789525">
    <property type="component" value="Unassembled WGS sequence"/>
</dbReference>
<gene>
    <name evidence="1" type="ORF">ACOLOM_LOCUS10139</name>
</gene>
<organism evidence="1 2">
    <name type="scientific">Acaulospora colombiana</name>
    <dbReference type="NCBI Taxonomy" id="27376"/>
    <lineage>
        <taxon>Eukaryota</taxon>
        <taxon>Fungi</taxon>
        <taxon>Fungi incertae sedis</taxon>
        <taxon>Mucoromycota</taxon>
        <taxon>Glomeromycotina</taxon>
        <taxon>Glomeromycetes</taxon>
        <taxon>Diversisporales</taxon>
        <taxon>Acaulosporaceae</taxon>
        <taxon>Acaulospora</taxon>
    </lineage>
</organism>
<sequence length="241" mass="26679">LSKGMDPGLAGFALIYALNFTGHVIWVLRMYAVQEMNMNSVERVQEYLALEEEPPRIIDSNRPPPNWPSKGDILVDNLVMQYAPEGPPVLKGISFHVHPSEKIGIVGRTGSGKSTLAMSFFRLMEATSGRTIIDDIDISTLGLFDLRGRLTIIPQDPVLFSGTLRSNLDSFGEYDDAELWNALRRAHLIDDPSAQENDSDDSTLSEQSQNQITLNLDSPVSENGHNFSQGQRQLIALARAL</sequence>
<feature type="non-terminal residue" evidence="1">
    <location>
        <position position="1"/>
    </location>
</feature>
<feature type="non-terminal residue" evidence="1">
    <location>
        <position position="241"/>
    </location>
</feature>